<reference evidence="1" key="1">
    <citation type="submission" date="2020-09" db="EMBL/GenBank/DDBJ databases">
        <authorList>
            <person name="Kim M.K."/>
        </authorList>
    </citation>
    <scope>NUCLEOTIDE SEQUENCE</scope>
    <source>
        <strain evidence="1">BT702</strain>
    </source>
</reference>
<evidence type="ECO:0000313" key="2">
    <source>
        <dbReference type="Proteomes" id="UP000598820"/>
    </source>
</evidence>
<sequence>MNLNIVKPLADYLYKVVHRKYTSILSVERIPIPTKVDPLWRLINGRTNELYFNELIARNSGMPYDYLYKKILHEAPKGVITVTDEIGQEKVYYGWGFRDYYLEVLLDFLEIKDGRVVDRFFIFCNDELKSANNDTDYINEEIIKTQFDNVWSHLQNTNSNSEKVDKEIYNDILQESKKLRSIYIPKLKNTNWYFYFHDNDANRGEIKEGAWLLVQLVFKFLEEQNGDIKVEIINTKGPIHNDYRGRTEFVNSSDNILSIICKTYPFYSRLLNLRLSVGEGDGNLFLGQYLNQETDNHIVSGNFVLEKIEAVSSDSDLLPKVYHIPTISEEDFYKVDHHGISQYIIQYLRDKEKSLRRTPFSKKYNIDGLADWLEKNRRK</sequence>
<keyword evidence="2" id="KW-1185">Reference proteome</keyword>
<dbReference type="EMBL" id="JACWZY010000035">
    <property type="protein sequence ID" value="MBD2704706.1"/>
    <property type="molecule type" value="Genomic_DNA"/>
</dbReference>
<proteinExistence type="predicted"/>
<comment type="caution">
    <text evidence="1">The sequence shown here is derived from an EMBL/GenBank/DDBJ whole genome shotgun (WGS) entry which is preliminary data.</text>
</comment>
<accession>A0A927G9M3</accession>
<dbReference type="AlphaFoldDB" id="A0A927G9M3"/>
<evidence type="ECO:0000313" key="1">
    <source>
        <dbReference type="EMBL" id="MBD2704706.1"/>
    </source>
</evidence>
<dbReference type="RefSeq" id="WP_190891513.1">
    <property type="nucleotide sequence ID" value="NZ_JACWZY010000035.1"/>
</dbReference>
<gene>
    <name evidence="1" type="ORF">IC229_28985</name>
</gene>
<name>A0A927G9M3_9BACT</name>
<organism evidence="1 2">
    <name type="scientific">Spirosoma profusum</name>
    <dbReference type="NCBI Taxonomy" id="2771354"/>
    <lineage>
        <taxon>Bacteria</taxon>
        <taxon>Pseudomonadati</taxon>
        <taxon>Bacteroidota</taxon>
        <taxon>Cytophagia</taxon>
        <taxon>Cytophagales</taxon>
        <taxon>Cytophagaceae</taxon>
        <taxon>Spirosoma</taxon>
    </lineage>
</organism>
<protein>
    <submittedName>
        <fullName evidence="1">Uncharacterized protein</fullName>
    </submittedName>
</protein>
<dbReference type="Proteomes" id="UP000598820">
    <property type="component" value="Unassembled WGS sequence"/>
</dbReference>